<gene>
    <name evidence="1" type="ORF">HY3_16105</name>
</gene>
<accession>A0A062TQ47</accession>
<dbReference type="RefSeq" id="WP_146617205.1">
    <property type="nucleotide sequence ID" value="NZ_AWFA01000037.1"/>
</dbReference>
<name>A0A062TQ47_9PROT</name>
<dbReference type="AlphaFoldDB" id="A0A062TQ47"/>
<organism evidence="1 2">
    <name type="scientific">Hyphomonas pacifica</name>
    <dbReference type="NCBI Taxonomy" id="1280941"/>
    <lineage>
        <taxon>Bacteria</taxon>
        <taxon>Pseudomonadati</taxon>
        <taxon>Pseudomonadota</taxon>
        <taxon>Alphaproteobacteria</taxon>
        <taxon>Hyphomonadales</taxon>
        <taxon>Hyphomonadaceae</taxon>
        <taxon>Hyphomonas</taxon>
    </lineage>
</organism>
<sequence length="126" mass="14391">MPRHTRILLIFDPAYAGNLLYDIRSAWVWIINSDHNMLSVQSVWQNHSVPGNPTLFNASPVSDGKSFLILMDMIEEHHDIDSISYSLQRLEVCGLKFMPGCLSALDQLGWNVIDQTSDRACFERRV</sequence>
<dbReference type="STRING" id="1280941.HY2_15320"/>
<comment type="caution">
    <text evidence="1">The sequence shown here is derived from an EMBL/GenBank/DDBJ whole genome shotgun (WGS) entry which is preliminary data.</text>
</comment>
<evidence type="ECO:0000313" key="1">
    <source>
        <dbReference type="EMBL" id="RAN31901.1"/>
    </source>
</evidence>
<reference evidence="1 2" key="1">
    <citation type="submission" date="2013-04" db="EMBL/GenBank/DDBJ databases">
        <title>Hyphomonas sp. T24B3 Genome Sequencing.</title>
        <authorList>
            <person name="Lai Q."/>
            <person name="Shao Z."/>
        </authorList>
    </citation>
    <scope>NUCLEOTIDE SEQUENCE [LARGE SCALE GENOMIC DNA]</scope>
    <source>
        <strain evidence="1 2">T24B3</strain>
    </source>
</reference>
<dbReference type="Proteomes" id="UP000249123">
    <property type="component" value="Unassembled WGS sequence"/>
</dbReference>
<evidence type="ECO:0000313" key="2">
    <source>
        <dbReference type="Proteomes" id="UP000249123"/>
    </source>
</evidence>
<proteinExistence type="predicted"/>
<dbReference type="EMBL" id="AWFB01000042">
    <property type="protein sequence ID" value="RAN31901.1"/>
    <property type="molecule type" value="Genomic_DNA"/>
</dbReference>
<keyword evidence="2" id="KW-1185">Reference proteome</keyword>
<protein>
    <submittedName>
        <fullName evidence="1">Uncharacterized protein</fullName>
    </submittedName>
</protein>